<dbReference type="Gene3D" id="3.40.720.10">
    <property type="entry name" value="Alkaline Phosphatase, subunit A"/>
    <property type="match status" value="1"/>
</dbReference>
<dbReference type="InterPro" id="IPR052701">
    <property type="entry name" value="GAG_Ulvan_Degrading_Sulfatases"/>
</dbReference>
<evidence type="ECO:0000313" key="6">
    <source>
        <dbReference type="Proteomes" id="UP000753961"/>
    </source>
</evidence>
<dbReference type="Pfam" id="PF00884">
    <property type="entry name" value="Sulfatase"/>
    <property type="match status" value="1"/>
</dbReference>
<dbReference type="SUPFAM" id="SSF53649">
    <property type="entry name" value="Alkaline phosphatase-like"/>
    <property type="match status" value="1"/>
</dbReference>
<dbReference type="PANTHER" id="PTHR43751">
    <property type="entry name" value="SULFATASE"/>
    <property type="match status" value="1"/>
</dbReference>
<dbReference type="PROSITE" id="PS00523">
    <property type="entry name" value="SULFATASE_1"/>
    <property type="match status" value="1"/>
</dbReference>
<evidence type="ECO:0000256" key="1">
    <source>
        <dbReference type="ARBA" id="ARBA00008779"/>
    </source>
</evidence>
<dbReference type="AlphaFoldDB" id="A0A953HUG1"/>
<accession>A0A953HUG1</accession>
<evidence type="ECO:0000313" key="5">
    <source>
        <dbReference type="EMBL" id="MBY5958655.1"/>
    </source>
</evidence>
<comment type="similarity">
    <text evidence="1">Belongs to the sulfatase family.</text>
</comment>
<dbReference type="InterPro" id="IPR000917">
    <property type="entry name" value="Sulfatase_N"/>
</dbReference>
<dbReference type="PROSITE" id="PS51257">
    <property type="entry name" value="PROKAR_LIPOPROTEIN"/>
    <property type="match status" value="1"/>
</dbReference>
<dbReference type="EMBL" id="JAHVHU010000009">
    <property type="protein sequence ID" value="MBY5958655.1"/>
    <property type="molecule type" value="Genomic_DNA"/>
</dbReference>
<reference evidence="5" key="1">
    <citation type="submission" date="2021-06" db="EMBL/GenBank/DDBJ databases">
        <title>44 bacteria genomes isolated from Dapeng, Shenzhen.</title>
        <authorList>
            <person name="Zheng W."/>
            <person name="Yu S."/>
            <person name="Huang Y."/>
        </authorList>
    </citation>
    <scope>NUCLEOTIDE SEQUENCE</scope>
    <source>
        <strain evidence="5">DP5N28-2</strain>
    </source>
</reference>
<feature type="domain" description="Sulfatase N-terminal" evidence="4">
    <location>
        <begin position="30"/>
        <end position="297"/>
    </location>
</feature>
<dbReference type="PANTHER" id="PTHR43751:SF1">
    <property type="entry name" value="SULFATASE ATSG-RELATED"/>
    <property type="match status" value="1"/>
</dbReference>
<sequence>MIRITSIVLLFLLLSCTGQDNTEPEEPARPNILILMSDNQSWNHVGAYGDSVVHTPAMDQVAKEGVLFENAFCSAPSCSPARAAMITGQDIWRLQQAANLWSSFPEEVVFPDLLAEAGYRVGIEGKGWGPGDATATGWPHNPGGPSYKSLDVFLDSTASEEPWMFWFSSRHPHRPYPENGWENAQVNLEDIEVPPYLPDVPAVREDIGDYYDEVQSFDRQVAEYLDLLKQRGERKNTIVIVCSDNGWQMPRGLANLYDFGTKIPFIVSWPGHFEGNRKVTDFINLSDLAPTILDWAGLETPEEMTAKSFADILDSKKSGQISNDRNQVYMARERHAYVRSEGLGYPGRALRTKDYLYIRNYEPDRWPAGDPPLYGDVDAHMLHYPAPTKIFLLNHHDHPKIRPLFEDAFGKRPYEELYDLTIDPYQMKNVADFEAYRSIKQRLSNQLINYLVATGDPRETDATFDWDGADYYKERDKNPKPSEEARRKLGLKEMYHYD</sequence>
<proteinExistence type="inferred from homology"/>
<keyword evidence="3" id="KW-0732">Signal</keyword>
<gene>
    <name evidence="5" type="ORF">KUV50_10955</name>
</gene>
<organism evidence="5 6">
    <name type="scientific">Membranihabitans marinus</name>
    <dbReference type="NCBI Taxonomy" id="1227546"/>
    <lineage>
        <taxon>Bacteria</taxon>
        <taxon>Pseudomonadati</taxon>
        <taxon>Bacteroidota</taxon>
        <taxon>Saprospiria</taxon>
        <taxon>Saprospirales</taxon>
        <taxon>Saprospiraceae</taxon>
        <taxon>Membranihabitans</taxon>
    </lineage>
</organism>
<dbReference type="CDD" id="cd16027">
    <property type="entry name" value="SGSH"/>
    <property type="match status" value="1"/>
</dbReference>
<keyword evidence="6" id="KW-1185">Reference proteome</keyword>
<protein>
    <submittedName>
        <fullName evidence="5">Sulfatase</fullName>
    </submittedName>
</protein>
<feature type="signal peptide" evidence="3">
    <location>
        <begin position="1"/>
        <end position="20"/>
    </location>
</feature>
<evidence type="ECO:0000259" key="4">
    <source>
        <dbReference type="Pfam" id="PF00884"/>
    </source>
</evidence>
<dbReference type="InterPro" id="IPR024607">
    <property type="entry name" value="Sulfatase_CS"/>
</dbReference>
<dbReference type="RefSeq" id="WP_222580188.1">
    <property type="nucleotide sequence ID" value="NZ_JAHVHU010000009.1"/>
</dbReference>
<dbReference type="InterPro" id="IPR017850">
    <property type="entry name" value="Alkaline_phosphatase_core_sf"/>
</dbReference>
<dbReference type="GO" id="GO:0016787">
    <property type="term" value="F:hydrolase activity"/>
    <property type="evidence" value="ECO:0007669"/>
    <property type="project" value="UniProtKB-KW"/>
</dbReference>
<comment type="caution">
    <text evidence="5">The sequence shown here is derived from an EMBL/GenBank/DDBJ whole genome shotgun (WGS) entry which is preliminary data.</text>
</comment>
<evidence type="ECO:0000256" key="2">
    <source>
        <dbReference type="ARBA" id="ARBA00022801"/>
    </source>
</evidence>
<keyword evidence="2" id="KW-0378">Hydrolase</keyword>
<feature type="chain" id="PRO_5037810529" evidence="3">
    <location>
        <begin position="21"/>
        <end position="498"/>
    </location>
</feature>
<dbReference type="Proteomes" id="UP000753961">
    <property type="component" value="Unassembled WGS sequence"/>
</dbReference>
<evidence type="ECO:0000256" key="3">
    <source>
        <dbReference type="SAM" id="SignalP"/>
    </source>
</evidence>
<name>A0A953HUG1_9BACT</name>